<protein>
    <recommendedName>
        <fullName evidence="4">Large ribosomal subunit protein uL30m</fullName>
    </recommendedName>
</protein>
<dbReference type="EMBL" id="BTFZ01000011">
    <property type="protein sequence ID" value="GMM36753.1"/>
    <property type="molecule type" value="Genomic_DNA"/>
</dbReference>
<evidence type="ECO:0000256" key="1">
    <source>
        <dbReference type="ARBA" id="ARBA00007594"/>
    </source>
</evidence>
<organism evidence="7 8">
    <name type="scientific">Saccharomycopsis crataegensis</name>
    <dbReference type="NCBI Taxonomy" id="43959"/>
    <lineage>
        <taxon>Eukaryota</taxon>
        <taxon>Fungi</taxon>
        <taxon>Dikarya</taxon>
        <taxon>Ascomycota</taxon>
        <taxon>Saccharomycotina</taxon>
        <taxon>Saccharomycetes</taxon>
        <taxon>Saccharomycopsidaceae</taxon>
        <taxon>Saccharomycopsis</taxon>
    </lineage>
</organism>
<dbReference type="CDD" id="cd01658">
    <property type="entry name" value="Ribosomal_L30"/>
    <property type="match status" value="1"/>
</dbReference>
<evidence type="ECO:0000256" key="3">
    <source>
        <dbReference type="ARBA" id="ARBA00023274"/>
    </source>
</evidence>
<evidence type="ECO:0000259" key="6">
    <source>
        <dbReference type="Pfam" id="PF00327"/>
    </source>
</evidence>
<proteinExistence type="inferred from homology"/>
<keyword evidence="3" id="KW-0687">Ribonucleoprotein</keyword>
<sequence>MFYRITMHRSAAALPLVYKETLRTLGLKKRGSVAYQKVSPAAAGMIAKVKELVKLELVEESKTKTQERQERKSKPGFSVMGSRL</sequence>
<evidence type="ECO:0000256" key="2">
    <source>
        <dbReference type="ARBA" id="ARBA00022980"/>
    </source>
</evidence>
<dbReference type="InterPro" id="IPR005996">
    <property type="entry name" value="Ribosomal_uL30_bac-type"/>
</dbReference>
<evidence type="ECO:0000313" key="8">
    <source>
        <dbReference type="Proteomes" id="UP001360560"/>
    </source>
</evidence>
<comment type="caution">
    <text evidence="7">The sequence shown here is derived from an EMBL/GenBank/DDBJ whole genome shotgun (WGS) entry which is preliminary data.</text>
</comment>
<evidence type="ECO:0000256" key="5">
    <source>
        <dbReference type="SAM" id="MobiDB-lite"/>
    </source>
</evidence>
<keyword evidence="2 7" id="KW-0689">Ribosomal protein</keyword>
<dbReference type="GO" id="GO:0006412">
    <property type="term" value="P:translation"/>
    <property type="evidence" value="ECO:0007669"/>
    <property type="project" value="InterPro"/>
</dbReference>
<keyword evidence="8" id="KW-1185">Reference proteome</keyword>
<dbReference type="InterPro" id="IPR036919">
    <property type="entry name" value="Ribo_uL30_ferredoxin-like_sf"/>
</dbReference>
<dbReference type="GO" id="GO:0015934">
    <property type="term" value="C:large ribosomal subunit"/>
    <property type="evidence" value="ECO:0007669"/>
    <property type="project" value="InterPro"/>
</dbReference>
<dbReference type="RefSeq" id="XP_064853749.1">
    <property type="nucleotide sequence ID" value="XM_064997677.1"/>
</dbReference>
<reference evidence="7 8" key="1">
    <citation type="journal article" date="2023" name="Elife">
        <title>Identification of key yeast species and microbe-microbe interactions impacting larval growth of Drosophila in the wild.</title>
        <authorList>
            <person name="Mure A."/>
            <person name="Sugiura Y."/>
            <person name="Maeda R."/>
            <person name="Honda K."/>
            <person name="Sakurai N."/>
            <person name="Takahashi Y."/>
            <person name="Watada M."/>
            <person name="Katoh T."/>
            <person name="Gotoh A."/>
            <person name="Gotoh Y."/>
            <person name="Taniguchi I."/>
            <person name="Nakamura K."/>
            <person name="Hayashi T."/>
            <person name="Katayama T."/>
            <person name="Uemura T."/>
            <person name="Hattori Y."/>
        </authorList>
    </citation>
    <scope>NUCLEOTIDE SEQUENCE [LARGE SCALE GENOMIC DNA]</scope>
    <source>
        <strain evidence="7 8">SC-9</strain>
    </source>
</reference>
<evidence type="ECO:0000256" key="4">
    <source>
        <dbReference type="ARBA" id="ARBA00035281"/>
    </source>
</evidence>
<dbReference type="SUPFAM" id="SSF55129">
    <property type="entry name" value="Ribosomal protein L30p/L7e"/>
    <property type="match status" value="1"/>
</dbReference>
<feature type="compositionally biased region" description="Basic and acidic residues" evidence="5">
    <location>
        <begin position="61"/>
        <end position="73"/>
    </location>
</feature>
<feature type="region of interest" description="Disordered" evidence="5">
    <location>
        <begin position="61"/>
        <end position="84"/>
    </location>
</feature>
<feature type="domain" description="Large ribosomal subunit protein uL30-like ferredoxin-like fold" evidence="6">
    <location>
        <begin position="3"/>
        <end position="53"/>
    </location>
</feature>
<dbReference type="PANTHER" id="PTHR15892:SF2">
    <property type="entry name" value="LARGE RIBOSOMAL SUBUNIT PROTEIN UL30M"/>
    <property type="match status" value="1"/>
</dbReference>
<accession>A0AAV5QPG5</accession>
<dbReference type="GO" id="GO:0005739">
    <property type="term" value="C:mitochondrion"/>
    <property type="evidence" value="ECO:0007669"/>
    <property type="project" value="TreeGrafter"/>
</dbReference>
<dbReference type="GO" id="GO:0003735">
    <property type="term" value="F:structural constituent of ribosome"/>
    <property type="evidence" value="ECO:0007669"/>
    <property type="project" value="InterPro"/>
</dbReference>
<dbReference type="Pfam" id="PF00327">
    <property type="entry name" value="Ribosomal_L30"/>
    <property type="match status" value="1"/>
</dbReference>
<dbReference type="GeneID" id="90074728"/>
<dbReference type="Proteomes" id="UP001360560">
    <property type="component" value="Unassembled WGS sequence"/>
</dbReference>
<comment type="similarity">
    <text evidence="1">Belongs to the universal ribosomal protein uL30 family.</text>
</comment>
<dbReference type="AlphaFoldDB" id="A0AAV5QPG5"/>
<evidence type="ECO:0000313" key="7">
    <source>
        <dbReference type="EMBL" id="GMM36753.1"/>
    </source>
</evidence>
<dbReference type="InterPro" id="IPR016082">
    <property type="entry name" value="Ribosomal_uL30_ferredoxin-like"/>
</dbReference>
<dbReference type="Gene3D" id="3.30.1390.20">
    <property type="entry name" value="Ribosomal protein L30, ferredoxin-like fold domain"/>
    <property type="match status" value="1"/>
</dbReference>
<gene>
    <name evidence="7" type="ORF">DASC09_040780</name>
</gene>
<name>A0AAV5QPG5_9ASCO</name>
<dbReference type="PANTHER" id="PTHR15892">
    <property type="entry name" value="MITOCHONDRIAL RIBOSOMAL PROTEIN L30"/>
    <property type="match status" value="1"/>
</dbReference>